<proteinExistence type="predicted"/>
<reference evidence="1" key="1">
    <citation type="submission" date="2014-11" db="EMBL/GenBank/DDBJ databases">
        <authorList>
            <person name="Amaro Gonzalez C."/>
        </authorList>
    </citation>
    <scope>NUCLEOTIDE SEQUENCE</scope>
</reference>
<sequence>MATKLPPHAFVSKLVQGLLVQLTGFEEMSKH</sequence>
<accession>A0A0E9V789</accession>
<name>A0A0E9V789_ANGAN</name>
<reference evidence="1" key="2">
    <citation type="journal article" date="2015" name="Fish Shellfish Immunol.">
        <title>Early steps in the European eel (Anguilla anguilla)-Vibrio vulnificus interaction in the gills: Role of the RtxA13 toxin.</title>
        <authorList>
            <person name="Callol A."/>
            <person name="Pajuelo D."/>
            <person name="Ebbesson L."/>
            <person name="Teles M."/>
            <person name="MacKenzie S."/>
            <person name="Amaro C."/>
        </authorList>
    </citation>
    <scope>NUCLEOTIDE SEQUENCE</scope>
</reference>
<dbReference type="AlphaFoldDB" id="A0A0E9V789"/>
<protein>
    <submittedName>
        <fullName evidence="1">Uncharacterized protein</fullName>
    </submittedName>
</protein>
<dbReference type="EMBL" id="GBXM01034716">
    <property type="protein sequence ID" value="JAH73861.1"/>
    <property type="molecule type" value="Transcribed_RNA"/>
</dbReference>
<evidence type="ECO:0000313" key="1">
    <source>
        <dbReference type="EMBL" id="JAH73861.1"/>
    </source>
</evidence>
<organism evidence="1">
    <name type="scientific">Anguilla anguilla</name>
    <name type="common">European freshwater eel</name>
    <name type="synonym">Muraena anguilla</name>
    <dbReference type="NCBI Taxonomy" id="7936"/>
    <lineage>
        <taxon>Eukaryota</taxon>
        <taxon>Metazoa</taxon>
        <taxon>Chordata</taxon>
        <taxon>Craniata</taxon>
        <taxon>Vertebrata</taxon>
        <taxon>Euteleostomi</taxon>
        <taxon>Actinopterygii</taxon>
        <taxon>Neopterygii</taxon>
        <taxon>Teleostei</taxon>
        <taxon>Anguilliformes</taxon>
        <taxon>Anguillidae</taxon>
        <taxon>Anguilla</taxon>
    </lineage>
</organism>